<comment type="caution">
    <text evidence="2">The sequence shown here is derived from an EMBL/GenBank/DDBJ whole genome shotgun (WGS) entry which is preliminary data.</text>
</comment>
<dbReference type="EMBL" id="SDPH01000012">
    <property type="protein sequence ID" value="TPH05647.1"/>
    <property type="molecule type" value="Genomic_DNA"/>
</dbReference>
<accession>A0A502J785</accession>
<protein>
    <recommendedName>
        <fullName evidence="6">Recombinase XerD</fullName>
    </recommendedName>
</protein>
<reference evidence="4 5" key="1">
    <citation type="submission" date="2019-01" db="EMBL/GenBank/DDBJ databases">
        <title>Comparative genomic analysis identifies haemin-independent Haemophilus haemolyticus: a formal re-classification of Haemophilus intermedius.</title>
        <authorList>
            <person name="Harris T.M."/>
            <person name="Price E.P."/>
            <person name="Sarovich D.S."/>
            <person name="Norskov-Lauritsen N."/>
            <person name="Beissbarth J."/>
            <person name="Chang A.B."/>
            <person name="Smith-Vaughan H.C."/>
        </authorList>
    </citation>
    <scope>NUCLEOTIDE SEQUENCE [LARGE SCALE GENOMIC DNA]</scope>
    <source>
        <strain evidence="3 5">CCUG 15949</strain>
        <strain evidence="2 4">PN24</strain>
    </source>
</reference>
<dbReference type="RefSeq" id="WP_140520481.1">
    <property type="nucleotide sequence ID" value="NZ_JACBKC010000065.1"/>
</dbReference>
<dbReference type="Proteomes" id="UP000318353">
    <property type="component" value="Unassembled WGS sequence"/>
</dbReference>
<dbReference type="InterPro" id="IPR020493">
    <property type="entry name" value="Uncharacterised_HI0310"/>
</dbReference>
<evidence type="ECO:0000256" key="1">
    <source>
        <dbReference type="SAM" id="SignalP"/>
    </source>
</evidence>
<proteinExistence type="predicted"/>
<organism evidence="2 4">
    <name type="scientific">Haemophilus haemolyticus</name>
    <dbReference type="NCBI Taxonomy" id="726"/>
    <lineage>
        <taxon>Bacteria</taxon>
        <taxon>Pseudomonadati</taxon>
        <taxon>Pseudomonadota</taxon>
        <taxon>Gammaproteobacteria</taxon>
        <taxon>Pasteurellales</taxon>
        <taxon>Pasteurellaceae</taxon>
        <taxon>Haemophilus</taxon>
    </lineage>
</organism>
<name>A0A502J785_HAEHA</name>
<dbReference type="EMBL" id="SDPK01000065">
    <property type="protein sequence ID" value="TPG94725.1"/>
    <property type="molecule type" value="Genomic_DNA"/>
</dbReference>
<keyword evidence="5" id="KW-1185">Reference proteome</keyword>
<feature type="chain" id="PRO_5030107506" description="Recombinase XerD" evidence="1">
    <location>
        <begin position="22"/>
        <end position="95"/>
    </location>
</feature>
<keyword evidence="1" id="KW-0732">Signal</keyword>
<dbReference type="Proteomes" id="UP000317926">
    <property type="component" value="Unassembled WGS sequence"/>
</dbReference>
<gene>
    <name evidence="3" type="ORF">EUX50_04555</name>
    <name evidence="2" type="ORF">EUX55_08610</name>
</gene>
<dbReference type="Pfam" id="PF17274">
    <property type="entry name" value="DUF5339"/>
    <property type="match status" value="1"/>
</dbReference>
<evidence type="ECO:0000313" key="2">
    <source>
        <dbReference type="EMBL" id="TPG94725.1"/>
    </source>
</evidence>
<dbReference type="AlphaFoldDB" id="A0A502J785"/>
<evidence type="ECO:0000313" key="4">
    <source>
        <dbReference type="Proteomes" id="UP000317926"/>
    </source>
</evidence>
<evidence type="ECO:0000313" key="3">
    <source>
        <dbReference type="EMBL" id="TPH05647.1"/>
    </source>
</evidence>
<feature type="signal peptide" evidence="1">
    <location>
        <begin position="1"/>
        <end position="21"/>
    </location>
</feature>
<sequence length="95" mass="10677">MKKTFLILTTFFSVISPPVLAAPNSVPQQCEQLFKETESLINQAERQPGTHIQVDKIKSKLNQSKQQILQMELATQLKSCELGLAKLSNLKSYSE</sequence>
<evidence type="ECO:0008006" key="6">
    <source>
        <dbReference type="Google" id="ProtNLM"/>
    </source>
</evidence>
<evidence type="ECO:0000313" key="5">
    <source>
        <dbReference type="Proteomes" id="UP000318353"/>
    </source>
</evidence>